<organism evidence="1">
    <name type="scientific">Arion vulgaris</name>
    <dbReference type="NCBI Taxonomy" id="1028688"/>
    <lineage>
        <taxon>Eukaryota</taxon>
        <taxon>Metazoa</taxon>
        <taxon>Spiralia</taxon>
        <taxon>Lophotrochozoa</taxon>
        <taxon>Mollusca</taxon>
        <taxon>Gastropoda</taxon>
        <taxon>Heterobranchia</taxon>
        <taxon>Euthyneura</taxon>
        <taxon>Panpulmonata</taxon>
        <taxon>Eupulmonata</taxon>
        <taxon>Stylommatophora</taxon>
        <taxon>Helicina</taxon>
        <taxon>Arionoidea</taxon>
        <taxon>Arionidae</taxon>
        <taxon>Arion</taxon>
    </lineage>
</organism>
<reference evidence="1" key="1">
    <citation type="submission" date="2014-12" db="EMBL/GenBank/DDBJ databases">
        <title>Insight into the proteome of Arion vulgaris.</title>
        <authorList>
            <person name="Aradska J."/>
            <person name="Bulat T."/>
            <person name="Smidak R."/>
            <person name="Sarate P."/>
            <person name="Gangsoo J."/>
            <person name="Sialana F."/>
            <person name="Bilban M."/>
            <person name="Lubec G."/>
        </authorList>
    </citation>
    <scope>NUCLEOTIDE SEQUENCE</scope>
    <source>
        <tissue evidence="1">Skin</tissue>
    </source>
</reference>
<name>A0A0B6ZHU9_9EUPU</name>
<dbReference type="EMBL" id="HACG01021258">
    <property type="protein sequence ID" value="CEK68123.1"/>
    <property type="molecule type" value="Transcribed_RNA"/>
</dbReference>
<dbReference type="AlphaFoldDB" id="A0A0B6ZHU9"/>
<evidence type="ECO:0000313" key="1">
    <source>
        <dbReference type="EMBL" id="CEK68123.1"/>
    </source>
</evidence>
<sequence>MLNLPPVNVKGLHADGSCGPLFIHTLHSAPLASSPAHIMCDLKLHKTLYTFNINCDVSV</sequence>
<proteinExistence type="predicted"/>
<accession>A0A0B6ZHU9</accession>
<gene>
    <name evidence="1" type="primary">ORF65148</name>
</gene>
<protein>
    <submittedName>
        <fullName evidence="1">Uncharacterized protein</fullName>
    </submittedName>
</protein>